<keyword evidence="6" id="KW-0997">Cell inner membrane</keyword>
<evidence type="ECO:0000256" key="2">
    <source>
        <dbReference type="ARBA" id="ARBA00004533"/>
    </source>
</evidence>
<dbReference type="Gene3D" id="3.40.190.10">
    <property type="entry name" value="Periplasmic binding protein-like II"/>
    <property type="match status" value="2"/>
</dbReference>
<reference evidence="9 10" key="1">
    <citation type="submission" date="2019-02" db="EMBL/GenBank/DDBJ databases">
        <title>Genomic Encyclopedia of Type Strains, Phase IV (KMG-IV): sequencing the most valuable type-strain genomes for metagenomic binning, comparative biology and taxonomic classification.</title>
        <authorList>
            <person name="Goeker M."/>
        </authorList>
    </citation>
    <scope>NUCLEOTIDE SEQUENCE [LARGE SCALE GENOMIC DNA]</scope>
    <source>
        <strain evidence="9 10">DSM 43045</strain>
    </source>
</reference>
<name>A0A4Q7M9V7_9MICO</name>
<keyword evidence="7" id="KW-0732">Signal</keyword>
<comment type="caution">
    <text evidence="9">The sequence shown here is derived from an EMBL/GenBank/DDBJ whole genome shotgun (WGS) entry which is preliminary data.</text>
</comment>
<dbReference type="PANTHER" id="PTHR30024">
    <property type="entry name" value="ALIPHATIC SULFONATES-BINDING PROTEIN-RELATED"/>
    <property type="match status" value="1"/>
</dbReference>
<dbReference type="PROSITE" id="PS51257">
    <property type="entry name" value="PROKAR_LIPOPROTEIN"/>
    <property type="match status" value="1"/>
</dbReference>
<sequence length="374" mass="38453">MTATSRVRSRLGLVAGMMLAAAIVTTAVLALSGCAPQSAAGQTAAADAAATTEPAAELRLGYFANVTHAPALVGLEEGLFADALGDTELTTQVFNAGPAAIEALTAGAIDATYIGPNPSINTFIQSGGQSAHIVAGAATGGAALVVREGIDSAKDLAGTTLATPQLGNTQDVALRSWLADEGYETDTTGGGDVHITPTENAQTLTLFQQGGLDGAWLPEPWVSRLLADGGRGAHVLVDEADLWEDGAFPTTVLLVRAEFLAEHPETVEALLEGHVASVAWLDEHADEASTVINSVIEKDTGKPLADEVITRALEHVTFSVDPHAETFETLVENGLEAGTQKDGSIDGLFDLRLLNTLLEADDGEPVSAGGLGEE</sequence>
<dbReference type="SUPFAM" id="SSF53850">
    <property type="entry name" value="Periplasmic binding protein-like II"/>
    <property type="match status" value="1"/>
</dbReference>
<gene>
    <name evidence="9" type="ORF">EV187_3357</name>
</gene>
<dbReference type="PANTHER" id="PTHR30024:SF47">
    <property type="entry name" value="TAURINE-BINDING PERIPLASMIC PROTEIN"/>
    <property type="match status" value="1"/>
</dbReference>
<keyword evidence="5" id="KW-1003">Cell membrane</keyword>
<protein>
    <submittedName>
        <fullName evidence="9">NitT/TauT family transport system substrate-binding protein</fullName>
    </submittedName>
</protein>
<dbReference type="RefSeq" id="WP_165391243.1">
    <property type="nucleotide sequence ID" value="NZ_SGWY01000004.1"/>
</dbReference>
<evidence type="ECO:0000256" key="1">
    <source>
        <dbReference type="ARBA" id="ARBA00004418"/>
    </source>
</evidence>
<dbReference type="EMBL" id="SGWY01000004">
    <property type="protein sequence ID" value="RZS63452.1"/>
    <property type="molecule type" value="Genomic_DNA"/>
</dbReference>
<evidence type="ECO:0000313" key="9">
    <source>
        <dbReference type="EMBL" id="RZS63452.1"/>
    </source>
</evidence>
<evidence type="ECO:0000256" key="7">
    <source>
        <dbReference type="ARBA" id="ARBA00022729"/>
    </source>
</evidence>
<comment type="similarity">
    <text evidence="3">Belongs to the bacterial solute-binding protein SsuA/TauA family.</text>
</comment>
<evidence type="ECO:0000256" key="4">
    <source>
        <dbReference type="ARBA" id="ARBA00022448"/>
    </source>
</evidence>
<evidence type="ECO:0000256" key="8">
    <source>
        <dbReference type="ARBA" id="ARBA00023136"/>
    </source>
</evidence>
<organism evidence="9 10">
    <name type="scientific">Agromyces ramosus</name>
    <dbReference type="NCBI Taxonomy" id="33879"/>
    <lineage>
        <taxon>Bacteria</taxon>
        <taxon>Bacillati</taxon>
        <taxon>Actinomycetota</taxon>
        <taxon>Actinomycetes</taxon>
        <taxon>Micrococcales</taxon>
        <taxon>Microbacteriaceae</taxon>
        <taxon>Agromyces</taxon>
    </lineage>
</organism>
<dbReference type="InterPro" id="IPR044527">
    <property type="entry name" value="NrtA/CpmA_ABC-bd_dom"/>
</dbReference>
<keyword evidence="4" id="KW-0813">Transport</keyword>
<keyword evidence="10" id="KW-1185">Reference proteome</keyword>
<accession>A0A4Q7M9V7</accession>
<dbReference type="AlphaFoldDB" id="A0A4Q7M9V7"/>
<dbReference type="GO" id="GO:0042626">
    <property type="term" value="F:ATPase-coupled transmembrane transporter activity"/>
    <property type="evidence" value="ECO:0007669"/>
    <property type="project" value="InterPro"/>
</dbReference>
<comment type="subcellular location">
    <subcellularLocation>
        <location evidence="2">Cell inner membrane</location>
    </subcellularLocation>
    <subcellularLocation>
        <location evidence="1">Periplasm</location>
    </subcellularLocation>
</comment>
<evidence type="ECO:0000256" key="5">
    <source>
        <dbReference type="ARBA" id="ARBA00022475"/>
    </source>
</evidence>
<keyword evidence="8" id="KW-0472">Membrane</keyword>
<evidence type="ECO:0000313" key="10">
    <source>
        <dbReference type="Proteomes" id="UP000293289"/>
    </source>
</evidence>
<dbReference type="CDD" id="cd13553">
    <property type="entry name" value="PBP2_NrtA_CpmA_like"/>
    <property type="match status" value="1"/>
</dbReference>
<dbReference type="Proteomes" id="UP000293289">
    <property type="component" value="Unassembled WGS sequence"/>
</dbReference>
<dbReference type="NCBIfam" id="TIGR01728">
    <property type="entry name" value="SsuA_fam"/>
    <property type="match status" value="1"/>
</dbReference>
<evidence type="ECO:0000256" key="3">
    <source>
        <dbReference type="ARBA" id="ARBA00010742"/>
    </source>
</evidence>
<evidence type="ECO:0000256" key="6">
    <source>
        <dbReference type="ARBA" id="ARBA00022519"/>
    </source>
</evidence>
<dbReference type="GO" id="GO:0005886">
    <property type="term" value="C:plasma membrane"/>
    <property type="evidence" value="ECO:0007669"/>
    <property type="project" value="UniProtKB-SubCell"/>
</dbReference>
<proteinExistence type="inferred from homology"/>
<dbReference type="Pfam" id="PF13379">
    <property type="entry name" value="NMT1_2"/>
    <property type="match status" value="1"/>
</dbReference>
<dbReference type="GO" id="GO:0042597">
    <property type="term" value="C:periplasmic space"/>
    <property type="evidence" value="ECO:0007669"/>
    <property type="project" value="UniProtKB-SubCell"/>
</dbReference>
<dbReference type="InterPro" id="IPR010067">
    <property type="entry name" value="ABC_SsuA_sub-bd"/>
</dbReference>